<gene>
    <name evidence="3" type="ORF">ENJ63_02545</name>
</gene>
<dbReference type="AlphaFoldDB" id="A0A7V2SYU9"/>
<name>A0A7V2SYU9_9BACT</name>
<dbReference type="SUPFAM" id="SSF54928">
    <property type="entry name" value="RNA-binding domain, RBD"/>
    <property type="match status" value="1"/>
</dbReference>
<dbReference type="InterPro" id="IPR012677">
    <property type="entry name" value="Nucleotide-bd_a/b_plait_sf"/>
</dbReference>
<dbReference type="PANTHER" id="PTHR48025">
    <property type="entry name" value="OS02G0815200 PROTEIN"/>
    <property type="match status" value="1"/>
</dbReference>
<evidence type="ECO:0000256" key="1">
    <source>
        <dbReference type="ARBA" id="ARBA00022884"/>
    </source>
</evidence>
<accession>A0A7V2SYU9</accession>
<dbReference type="InterPro" id="IPR000504">
    <property type="entry name" value="RRM_dom"/>
</dbReference>
<dbReference type="Gene3D" id="3.30.70.330">
    <property type="match status" value="1"/>
</dbReference>
<protein>
    <submittedName>
        <fullName evidence="3">RNA-binding protein</fullName>
    </submittedName>
</protein>
<comment type="caution">
    <text evidence="3">The sequence shown here is derived from an EMBL/GenBank/DDBJ whole genome shotgun (WGS) entry which is preliminary data.</text>
</comment>
<evidence type="ECO:0000313" key="3">
    <source>
        <dbReference type="EMBL" id="HFC46742.1"/>
    </source>
</evidence>
<organism evidence="3">
    <name type="scientific">Dissulfuribacter thermophilus</name>
    <dbReference type="NCBI Taxonomy" id="1156395"/>
    <lineage>
        <taxon>Bacteria</taxon>
        <taxon>Pseudomonadati</taxon>
        <taxon>Thermodesulfobacteriota</taxon>
        <taxon>Dissulfuribacteria</taxon>
        <taxon>Dissulfuribacterales</taxon>
        <taxon>Dissulfuribacteraceae</taxon>
        <taxon>Dissulfuribacter</taxon>
    </lineage>
</organism>
<evidence type="ECO:0000259" key="2">
    <source>
        <dbReference type="PROSITE" id="PS50102"/>
    </source>
</evidence>
<sequence>MKLYIGNLPFSSTESEVRALLEEYGEIQSFDWLIDRETGRCRGFCFAEMDNSAADSVIKALNGKEFGGRTIKVNEARPRQPRRRQNWY</sequence>
<dbReference type="Proteomes" id="UP000885797">
    <property type="component" value="Unassembled WGS sequence"/>
</dbReference>
<keyword evidence="1" id="KW-0694">RNA-binding</keyword>
<dbReference type="PROSITE" id="PS50102">
    <property type="entry name" value="RRM"/>
    <property type="match status" value="1"/>
</dbReference>
<dbReference type="Pfam" id="PF00076">
    <property type="entry name" value="RRM_1"/>
    <property type="match status" value="1"/>
</dbReference>
<reference evidence="3" key="1">
    <citation type="journal article" date="2020" name="mSystems">
        <title>Genome- and Community-Level Interaction Insights into Carbon Utilization and Element Cycling Functions of Hydrothermarchaeota in Hydrothermal Sediment.</title>
        <authorList>
            <person name="Zhou Z."/>
            <person name="Liu Y."/>
            <person name="Xu W."/>
            <person name="Pan J."/>
            <person name="Luo Z.H."/>
            <person name="Li M."/>
        </authorList>
    </citation>
    <scope>NUCLEOTIDE SEQUENCE [LARGE SCALE GENOMIC DNA]</scope>
    <source>
        <strain evidence="3">HyVt-503</strain>
    </source>
</reference>
<dbReference type="EMBL" id="DRND01000209">
    <property type="protein sequence ID" value="HFC46742.1"/>
    <property type="molecule type" value="Genomic_DNA"/>
</dbReference>
<dbReference type="SMART" id="SM00360">
    <property type="entry name" value="RRM"/>
    <property type="match status" value="1"/>
</dbReference>
<proteinExistence type="predicted"/>
<dbReference type="InterPro" id="IPR050502">
    <property type="entry name" value="Euk_RNA-bind_prot"/>
</dbReference>
<dbReference type="InterPro" id="IPR035979">
    <property type="entry name" value="RBD_domain_sf"/>
</dbReference>
<dbReference type="PANTHER" id="PTHR48025:SF1">
    <property type="entry name" value="RRM DOMAIN-CONTAINING PROTEIN"/>
    <property type="match status" value="1"/>
</dbReference>
<dbReference type="GO" id="GO:0003729">
    <property type="term" value="F:mRNA binding"/>
    <property type="evidence" value="ECO:0007669"/>
    <property type="project" value="TreeGrafter"/>
</dbReference>
<feature type="domain" description="RRM" evidence="2">
    <location>
        <begin position="1"/>
        <end position="78"/>
    </location>
</feature>